<evidence type="ECO:0000313" key="2">
    <source>
        <dbReference type="EMBL" id="EOA96453.1"/>
    </source>
</evidence>
<dbReference type="EMBL" id="KB743973">
    <property type="protein sequence ID" value="EOA96453.1"/>
    <property type="molecule type" value="Genomic_DNA"/>
</dbReference>
<sequence length="691" mass="75852">MTSKPQIGVGISTSLKLLPHIQVLTYENKEMEELFPVHFQESHEYLEGFITGNVMRTQVVEADELLKGKQQYMVGRIDDTTVAVTREGFIPGDSHHVERYWHCSDAKLTLLVPPQVIPLTCHALVPPYISRLINRHQSVKHHAHGFTLIPRYSCPCSSPCSSGFVHAVSIASSRSQGLRVFRPQHYRNLAQILRKAAHIHALHGFGTEADAQHNFGTVPLGSTPPYLAGIAGELEQTVFNSNASADIRFHRSQISWSQFLQQSFASVAAAPATSRPTVLFAALLNAKRSERLKQTAILEGMLSPKSILQKRVRNPRIRSRCPRTAEGLISASQLPRQPQRLQNLKAVAPSGTGPGGDRDAAHGHCVPAAAQELITSPRVLLGCCCCPSGEKRSQGEQPEQVFVPVNSPRRLHDACMKGNLRRGAAVAGISCHHKVTEATNHPSSPDAELLEDNTSLSTTRAATNVPTPRRRELTGTGAAALQPPCFAQVPRKVCPVLNDLTCAVVVTVRGAGSLPKPTEPEFYQGDKNVSLDRKPPQIIICRLPARAGIWSPTSDSKPQGAEQIAYFEQGKNTSWCHPRGLLWTSVTPVAPNGIPSPQPQPQPLPPEGRCLNQLPEECEGLEKPPRCQEHPFPLQHLAFRRGRSKQPPCHDSTRENVDVLHSPPLEAHTQTRLCHAAVLLETFRPLLQKQK</sequence>
<accession>R0KT54</accession>
<evidence type="ECO:0000313" key="3">
    <source>
        <dbReference type="Proteomes" id="UP000296049"/>
    </source>
</evidence>
<dbReference type="Proteomes" id="UP000296049">
    <property type="component" value="Unassembled WGS sequence"/>
</dbReference>
<gene>
    <name evidence="2" type="ORF">Anapl_12712</name>
</gene>
<organism evidence="2 3">
    <name type="scientific">Anas platyrhynchos</name>
    <name type="common">Mallard</name>
    <name type="synonym">Anas boschas</name>
    <dbReference type="NCBI Taxonomy" id="8839"/>
    <lineage>
        <taxon>Eukaryota</taxon>
        <taxon>Metazoa</taxon>
        <taxon>Chordata</taxon>
        <taxon>Craniata</taxon>
        <taxon>Vertebrata</taxon>
        <taxon>Euteleostomi</taxon>
        <taxon>Archelosauria</taxon>
        <taxon>Archosauria</taxon>
        <taxon>Dinosauria</taxon>
        <taxon>Saurischia</taxon>
        <taxon>Theropoda</taxon>
        <taxon>Coelurosauria</taxon>
        <taxon>Aves</taxon>
        <taxon>Neognathae</taxon>
        <taxon>Galloanserae</taxon>
        <taxon>Anseriformes</taxon>
        <taxon>Anatidae</taxon>
        <taxon>Anatinae</taxon>
        <taxon>Anas</taxon>
    </lineage>
</organism>
<reference evidence="3" key="1">
    <citation type="journal article" date="2013" name="Nat. Genet.">
        <title>The duck genome and transcriptome provide insight into an avian influenza virus reservoir species.</title>
        <authorList>
            <person name="Huang Y."/>
            <person name="Li Y."/>
            <person name="Burt D.W."/>
            <person name="Chen H."/>
            <person name="Zhang Y."/>
            <person name="Qian W."/>
            <person name="Kim H."/>
            <person name="Gan S."/>
            <person name="Zhao Y."/>
            <person name="Li J."/>
            <person name="Yi K."/>
            <person name="Feng H."/>
            <person name="Zhu P."/>
            <person name="Li B."/>
            <person name="Liu Q."/>
            <person name="Fairley S."/>
            <person name="Magor K.E."/>
            <person name="Du Z."/>
            <person name="Hu X."/>
            <person name="Goodman L."/>
            <person name="Tafer H."/>
            <person name="Vignal A."/>
            <person name="Lee T."/>
            <person name="Kim K.W."/>
            <person name="Sheng Z."/>
            <person name="An Y."/>
            <person name="Searle S."/>
            <person name="Herrero J."/>
            <person name="Groenen M.A."/>
            <person name="Crooijmans R.P."/>
            <person name="Faraut T."/>
            <person name="Cai Q."/>
            <person name="Webster R.G."/>
            <person name="Aldridge J.R."/>
            <person name="Warren W.C."/>
            <person name="Bartschat S."/>
            <person name="Kehr S."/>
            <person name="Marz M."/>
            <person name="Stadler P.F."/>
            <person name="Smith J."/>
            <person name="Kraus R.H."/>
            <person name="Zhao Y."/>
            <person name="Ren L."/>
            <person name="Fei J."/>
            <person name="Morisson M."/>
            <person name="Kaiser P."/>
            <person name="Griffin D.K."/>
            <person name="Rao M."/>
            <person name="Pitel F."/>
            <person name="Wang J."/>
            <person name="Li N."/>
        </authorList>
    </citation>
    <scope>NUCLEOTIDE SEQUENCE [LARGE SCALE GENOMIC DNA]</scope>
</reference>
<protein>
    <submittedName>
        <fullName evidence="2">Uncharacterized protein</fullName>
    </submittedName>
</protein>
<keyword evidence="3" id="KW-1185">Reference proteome</keyword>
<evidence type="ECO:0000256" key="1">
    <source>
        <dbReference type="SAM" id="MobiDB-lite"/>
    </source>
</evidence>
<feature type="compositionally biased region" description="Polar residues" evidence="1">
    <location>
        <begin position="452"/>
        <end position="466"/>
    </location>
</feature>
<dbReference type="AlphaFoldDB" id="R0KT54"/>
<proteinExistence type="predicted"/>
<feature type="region of interest" description="Disordered" evidence="1">
    <location>
        <begin position="437"/>
        <end position="476"/>
    </location>
</feature>
<name>R0KT54_ANAPL</name>